<comment type="similarity">
    <text evidence="1 2">Belongs to the glycosyl hydrolase 1 family.</text>
</comment>
<dbReference type="Pfam" id="PF00232">
    <property type="entry name" value="Glyco_hydro_1"/>
    <property type="match status" value="1"/>
</dbReference>
<accession>A0A444DWF1</accession>
<dbReference type="PANTHER" id="PTHR10353:SF29">
    <property type="entry name" value="BETA-GLUCOSIDASE 11"/>
    <property type="match status" value="1"/>
</dbReference>
<dbReference type="InterPro" id="IPR001360">
    <property type="entry name" value="Glyco_hydro_1"/>
</dbReference>
<dbReference type="Gene3D" id="3.20.20.80">
    <property type="entry name" value="Glycosidases"/>
    <property type="match status" value="1"/>
</dbReference>
<dbReference type="AlphaFoldDB" id="A0A444DWF1"/>
<protein>
    <submittedName>
        <fullName evidence="3">Uncharacterized protein</fullName>
    </submittedName>
</protein>
<dbReference type="GO" id="GO:0008422">
    <property type="term" value="F:beta-glucosidase activity"/>
    <property type="evidence" value="ECO:0007669"/>
    <property type="project" value="TreeGrafter"/>
</dbReference>
<name>A0A444DWF1_ENSVE</name>
<dbReference type="InterPro" id="IPR017853">
    <property type="entry name" value="GH"/>
</dbReference>
<dbReference type="SUPFAM" id="SSF51445">
    <property type="entry name" value="(Trans)glycosidases"/>
    <property type="match status" value="1"/>
</dbReference>
<sequence length="97" mass="11252">MLENSTGDVASDQYHKYKEDVKLMVDTGLDSYRFSISWSRLLPNGRGAINPKGLAYYNNLIDELLRYGITPHVTIYHYDLPQVLEDEYEGWLSHKIV</sequence>
<evidence type="ECO:0000313" key="4">
    <source>
        <dbReference type="Proteomes" id="UP000287651"/>
    </source>
</evidence>
<organism evidence="3 4">
    <name type="scientific">Ensete ventricosum</name>
    <name type="common">Abyssinian banana</name>
    <name type="synonym">Musa ensete</name>
    <dbReference type="NCBI Taxonomy" id="4639"/>
    <lineage>
        <taxon>Eukaryota</taxon>
        <taxon>Viridiplantae</taxon>
        <taxon>Streptophyta</taxon>
        <taxon>Embryophyta</taxon>
        <taxon>Tracheophyta</taxon>
        <taxon>Spermatophyta</taxon>
        <taxon>Magnoliopsida</taxon>
        <taxon>Liliopsida</taxon>
        <taxon>Zingiberales</taxon>
        <taxon>Musaceae</taxon>
        <taxon>Ensete</taxon>
    </lineage>
</organism>
<comment type="caution">
    <text evidence="3">The sequence shown here is derived from an EMBL/GenBank/DDBJ whole genome shotgun (WGS) entry which is preliminary data.</text>
</comment>
<evidence type="ECO:0000313" key="3">
    <source>
        <dbReference type="EMBL" id="RRT51572.1"/>
    </source>
</evidence>
<reference evidence="3 4" key="1">
    <citation type="journal article" date="2014" name="Agronomy (Basel)">
        <title>A Draft Genome Sequence for Ensete ventricosum, the Drought-Tolerant Tree Against Hunger.</title>
        <authorList>
            <person name="Harrison J."/>
            <person name="Moore K.A."/>
            <person name="Paszkiewicz K."/>
            <person name="Jones T."/>
            <person name="Grant M."/>
            <person name="Ambacheew D."/>
            <person name="Muzemil S."/>
            <person name="Studholme D.J."/>
        </authorList>
    </citation>
    <scope>NUCLEOTIDE SEQUENCE [LARGE SCALE GENOMIC DNA]</scope>
</reference>
<evidence type="ECO:0000256" key="1">
    <source>
        <dbReference type="ARBA" id="ARBA00010838"/>
    </source>
</evidence>
<dbReference type="Proteomes" id="UP000287651">
    <property type="component" value="Unassembled WGS sequence"/>
</dbReference>
<dbReference type="EMBL" id="AMZH03012155">
    <property type="protein sequence ID" value="RRT51572.1"/>
    <property type="molecule type" value="Genomic_DNA"/>
</dbReference>
<proteinExistence type="inferred from homology"/>
<dbReference type="PANTHER" id="PTHR10353">
    <property type="entry name" value="GLYCOSYL HYDROLASE"/>
    <property type="match status" value="1"/>
</dbReference>
<gene>
    <name evidence="3" type="ORF">B296_00050519</name>
</gene>
<evidence type="ECO:0000256" key="2">
    <source>
        <dbReference type="RuleBase" id="RU003690"/>
    </source>
</evidence>
<dbReference type="GO" id="GO:0005975">
    <property type="term" value="P:carbohydrate metabolic process"/>
    <property type="evidence" value="ECO:0007669"/>
    <property type="project" value="InterPro"/>
</dbReference>